<gene>
    <name evidence="6" type="ORF">TAE01_35280</name>
</gene>
<sequence>MTRRLTDEEIERQLGDLPDWTRDGDTLRASFEAPAFLTGIALVQEVAAAAETMDHHPDIDIRWRTVAFALSTHSEGGLTQLDVELAHQISQEATRAGAVATT</sequence>
<reference evidence="6 7" key="1">
    <citation type="submission" date="2019-07" db="EMBL/GenBank/DDBJ databases">
        <title>Whole genome shotgun sequence of Terrabacter aerolatus NBRC 106305.</title>
        <authorList>
            <person name="Hosoyama A."/>
            <person name="Uohara A."/>
            <person name="Ohji S."/>
            <person name="Ichikawa N."/>
        </authorList>
    </citation>
    <scope>NUCLEOTIDE SEQUENCE [LARGE SCALE GENOMIC DNA]</scope>
    <source>
        <strain evidence="6 7">NBRC 106305</strain>
    </source>
</reference>
<dbReference type="Pfam" id="PF01329">
    <property type="entry name" value="Pterin_4a"/>
    <property type="match status" value="1"/>
</dbReference>
<evidence type="ECO:0000256" key="1">
    <source>
        <dbReference type="ARBA" id="ARBA00001554"/>
    </source>
</evidence>
<dbReference type="GO" id="GO:0008124">
    <property type="term" value="F:4-alpha-hydroxytetrahydrobiopterin dehydratase activity"/>
    <property type="evidence" value="ECO:0007669"/>
    <property type="project" value="UniProtKB-EC"/>
</dbReference>
<proteinExistence type="inferred from homology"/>
<dbReference type="GO" id="GO:0006729">
    <property type="term" value="P:tetrahydrobiopterin biosynthetic process"/>
    <property type="evidence" value="ECO:0007669"/>
    <property type="project" value="InterPro"/>
</dbReference>
<dbReference type="CDD" id="cd00488">
    <property type="entry name" value="PCD_DCoH"/>
    <property type="match status" value="1"/>
</dbReference>
<dbReference type="RefSeq" id="WP_147068103.1">
    <property type="nucleotide sequence ID" value="NZ_BAAARO010000016.1"/>
</dbReference>
<comment type="catalytic activity">
    <reaction evidence="1">
        <text>(4aS,6R)-4a-hydroxy-L-erythro-5,6,7,8-tetrahydrobiopterin = (6R)-L-erythro-6,7-dihydrobiopterin + H2O</text>
        <dbReference type="Rhea" id="RHEA:11920"/>
        <dbReference type="ChEBI" id="CHEBI:15377"/>
        <dbReference type="ChEBI" id="CHEBI:15642"/>
        <dbReference type="ChEBI" id="CHEBI:43120"/>
        <dbReference type="EC" id="4.2.1.96"/>
    </reaction>
</comment>
<keyword evidence="7" id="KW-1185">Reference proteome</keyword>
<accession>A0A512D5H8</accession>
<dbReference type="EMBL" id="BJYX01000025">
    <property type="protein sequence ID" value="GEO31718.1"/>
    <property type="molecule type" value="Genomic_DNA"/>
</dbReference>
<evidence type="ECO:0000256" key="5">
    <source>
        <dbReference type="ARBA" id="ARBA00023239"/>
    </source>
</evidence>
<dbReference type="SUPFAM" id="SSF55248">
    <property type="entry name" value="PCD-like"/>
    <property type="match status" value="1"/>
</dbReference>
<comment type="caution">
    <text evidence="6">The sequence shown here is derived from an EMBL/GenBank/DDBJ whole genome shotgun (WGS) entry which is preliminary data.</text>
</comment>
<evidence type="ECO:0000256" key="2">
    <source>
        <dbReference type="ARBA" id="ARBA00006472"/>
    </source>
</evidence>
<dbReference type="PANTHER" id="PTHR12599">
    <property type="entry name" value="PTERIN-4-ALPHA-CARBINOLAMINE DEHYDRATASE"/>
    <property type="match status" value="1"/>
</dbReference>
<evidence type="ECO:0000313" key="6">
    <source>
        <dbReference type="EMBL" id="GEO31718.1"/>
    </source>
</evidence>
<organism evidence="6 7">
    <name type="scientific">Terrabacter aerolatus</name>
    <dbReference type="NCBI Taxonomy" id="422442"/>
    <lineage>
        <taxon>Bacteria</taxon>
        <taxon>Bacillati</taxon>
        <taxon>Actinomycetota</taxon>
        <taxon>Actinomycetes</taxon>
        <taxon>Micrococcales</taxon>
        <taxon>Intrasporangiaceae</taxon>
        <taxon>Terrabacter</taxon>
    </lineage>
</organism>
<evidence type="ECO:0000256" key="3">
    <source>
        <dbReference type="ARBA" id="ARBA00013252"/>
    </source>
</evidence>
<dbReference type="InterPro" id="IPR001533">
    <property type="entry name" value="Pterin_deHydtase"/>
</dbReference>
<dbReference type="Gene3D" id="3.30.1360.20">
    <property type="entry name" value="Transcriptional coactivator/pterin dehydratase"/>
    <property type="match status" value="1"/>
</dbReference>
<dbReference type="OrthoDB" id="15077at2"/>
<evidence type="ECO:0000256" key="4">
    <source>
        <dbReference type="ARBA" id="ARBA00021735"/>
    </source>
</evidence>
<dbReference type="PANTHER" id="PTHR12599:SF0">
    <property type="entry name" value="PTERIN-4-ALPHA-CARBINOLAMINE DEHYDRATASE"/>
    <property type="match status" value="1"/>
</dbReference>
<dbReference type="InterPro" id="IPR036428">
    <property type="entry name" value="PCD_sf"/>
</dbReference>
<protein>
    <recommendedName>
        <fullName evidence="4">Putative pterin-4-alpha-carbinolamine dehydratase</fullName>
        <ecNumber evidence="3">4.2.1.96</ecNumber>
    </recommendedName>
</protein>
<name>A0A512D5H8_9MICO</name>
<dbReference type="AlphaFoldDB" id="A0A512D5H8"/>
<dbReference type="EC" id="4.2.1.96" evidence="3"/>
<dbReference type="Proteomes" id="UP000321534">
    <property type="component" value="Unassembled WGS sequence"/>
</dbReference>
<dbReference type="NCBIfam" id="NF002017">
    <property type="entry name" value="PRK00823.1-2"/>
    <property type="match status" value="1"/>
</dbReference>
<evidence type="ECO:0000313" key="7">
    <source>
        <dbReference type="Proteomes" id="UP000321534"/>
    </source>
</evidence>
<comment type="similarity">
    <text evidence="2">Belongs to the pterin-4-alpha-carbinolamine dehydratase family.</text>
</comment>
<keyword evidence="5" id="KW-0456">Lyase</keyword>